<dbReference type="PROSITE" id="PS51740">
    <property type="entry name" value="SPOVT_ABRB"/>
    <property type="match status" value="1"/>
</dbReference>
<feature type="compositionally biased region" description="Basic and acidic residues" evidence="1">
    <location>
        <begin position="69"/>
        <end position="88"/>
    </location>
</feature>
<accession>A0A510TTH5</accession>
<evidence type="ECO:0000313" key="3">
    <source>
        <dbReference type="Proteomes" id="UP000326779"/>
    </source>
</evidence>
<dbReference type="GO" id="GO:0003677">
    <property type="term" value="F:DNA binding"/>
    <property type="evidence" value="ECO:0007669"/>
    <property type="project" value="UniProtKB-UniRule"/>
</dbReference>
<reference evidence="2 3" key="1">
    <citation type="submission" date="2019-10" db="EMBL/GenBank/DDBJ databases">
        <title>The completed genome of Lactobacillus harbinensis M1.</title>
        <authorList>
            <person name="Zheng Y."/>
        </authorList>
    </citation>
    <scope>NUCLEOTIDE SEQUENCE [LARGE SCALE GENOMIC DNA]</scope>
    <source>
        <strain evidence="2 3">M1</strain>
    </source>
</reference>
<name>A0A510TTH5_9LACO</name>
<dbReference type="Pfam" id="PF04014">
    <property type="entry name" value="MazE_antitoxin"/>
    <property type="match status" value="1"/>
</dbReference>
<dbReference type="RefSeq" id="WP_146994162.1">
    <property type="nucleotide sequence ID" value="NZ_BJTX01000013.1"/>
</dbReference>
<organism evidence="2 3">
    <name type="scientific">Schleiferilactobacillus harbinensis</name>
    <dbReference type="NCBI Taxonomy" id="304207"/>
    <lineage>
        <taxon>Bacteria</taxon>
        <taxon>Bacillati</taxon>
        <taxon>Bacillota</taxon>
        <taxon>Bacilli</taxon>
        <taxon>Lactobacillales</taxon>
        <taxon>Lactobacillaceae</taxon>
        <taxon>Schleiferilactobacillus</taxon>
    </lineage>
</organism>
<dbReference type="GeneID" id="78510203"/>
<keyword evidence="2" id="KW-0238">DNA-binding</keyword>
<dbReference type="InterPro" id="IPR007159">
    <property type="entry name" value="SpoVT-AbrB_dom"/>
</dbReference>
<evidence type="ECO:0000313" key="2">
    <source>
        <dbReference type="EMBL" id="QFR24696.1"/>
    </source>
</evidence>
<dbReference type="NCBIfam" id="TIGR01439">
    <property type="entry name" value="lp_hng_hel_AbrB"/>
    <property type="match status" value="1"/>
</dbReference>
<dbReference type="Proteomes" id="UP000326779">
    <property type="component" value="Chromosome"/>
</dbReference>
<proteinExistence type="predicted"/>
<sequence>MANSTVTMSAKGQVVIPAALRKAFGLKQGTQFLVDTNESGDLILKKIPDRADLEKLLANIPNEVVEFDDNGHYDPKKSPDFDDWMKNG</sequence>
<dbReference type="KEGG" id="lhb:D1010_15670"/>
<protein>
    <submittedName>
        <fullName evidence="2">AbrB/MazE/SpoVT family DNA-binding domain-containing protein</fullName>
    </submittedName>
</protein>
<gene>
    <name evidence="2" type="ORF">D1010_15670</name>
</gene>
<dbReference type="Gene3D" id="2.10.260.10">
    <property type="match status" value="1"/>
</dbReference>
<dbReference type="SMART" id="SM00966">
    <property type="entry name" value="SpoVT_AbrB"/>
    <property type="match status" value="1"/>
</dbReference>
<dbReference type="AlphaFoldDB" id="A0A510TTH5"/>
<feature type="region of interest" description="Disordered" evidence="1">
    <location>
        <begin position="68"/>
        <end position="88"/>
    </location>
</feature>
<dbReference type="EMBL" id="CP045143">
    <property type="protein sequence ID" value="QFR24696.1"/>
    <property type="molecule type" value="Genomic_DNA"/>
</dbReference>
<dbReference type="InterPro" id="IPR037914">
    <property type="entry name" value="SpoVT-AbrB_sf"/>
</dbReference>
<evidence type="ECO:0000256" key="1">
    <source>
        <dbReference type="SAM" id="MobiDB-lite"/>
    </source>
</evidence>
<dbReference type="SUPFAM" id="SSF89447">
    <property type="entry name" value="AbrB/MazE/MraZ-like"/>
    <property type="match status" value="1"/>
</dbReference>